<proteinExistence type="predicted"/>
<feature type="compositionally biased region" description="Low complexity" evidence="1">
    <location>
        <begin position="69"/>
        <end position="81"/>
    </location>
</feature>
<feature type="region of interest" description="Disordered" evidence="1">
    <location>
        <begin position="122"/>
        <end position="218"/>
    </location>
</feature>
<keyword evidence="3" id="KW-1185">Reference proteome</keyword>
<organism evidence="2 3">
    <name type="scientific">Clohesyomyces aquaticus</name>
    <dbReference type="NCBI Taxonomy" id="1231657"/>
    <lineage>
        <taxon>Eukaryota</taxon>
        <taxon>Fungi</taxon>
        <taxon>Dikarya</taxon>
        <taxon>Ascomycota</taxon>
        <taxon>Pezizomycotina</taxon>
        <taxon>Dothideomycetes</taxon>
        <taxon>Pleosporomycetidae</taxon>
        <taxon>Pleosporales</taxon>
        <taxon>Lindgomycetaceae</taxon>
        <taxon>Clohesyomyces</taxon>
    </lineage>
</organism>
<feature type="region of interest" description="Disordered" evidence="1">
    <location>
        <begin position="67"/>
        <end position="106"/>
    </location>
</feature>
<feature type="compositionally biased region" description="Pro residues" evidence="1">
    <location>
        <begin position="196"/>
        <end position="218"/>
    </location>
</feature>
<gene>
    <name evidence="2" type="ORF">BCR34DRAFT_39594</name>
</gene>
<protein>
    <submittedName>
        <fullName evidence="2">Uncharacterized protein</fullName>
    </submittedName>
</protein>
<dbReference type="AlphaFoldDB" id="A0A1Y2A4N4"/>
<comment type="caution">
    <text evidence="2">The sequence shown here is derived from an EMBL/GenBank/DDBJ whole genome shotgun (WGS) entry which is preliminary data.</text>
</comment>
<sequence>MARKTRDRLSMGRLGLHNAAATAATNAANNANARNDEDEALDSATFQVPLGAMVRKTRDRLSVGTLVNRGSHGSRASRSSATIPTPEMPRGMMAESSRNRGSFLGLGDMQDESVLQGSAIVDSDDEEGHGNPMEGVELSNDDGHAAGPSSSATPETPPRYPRRSRPSDPAPAAHRQEPALKGDANMNIPTDAHHPIPGPGPAPAPAPAPAPTAGPFPP</sequence>
<reference evidence="2 3" key="1">
    <citation type="submission" date="2016-07" db="EMBL/GenBank/DDBJ databases">
        <title>Pervasive Adenine N6-methylation of Active Genes in Fungi.</title>
        <authorList>
            <consortium name="DOE Joint Genome Institute"/>
            <person name="Mondo S.J."/>
            <person name="Dannebaum R.O."/>
            <person name="Kuo R.C."/>
            <person name="Labutti K."/>
            <person name="Haridas S."/>
            <person name="Kuo A."/>
            <person name="Salamov A."/>
            <person name="Ahrendt S.R."/>
            <person name="Lipzen A."/>
            <person name="Sullivan W."/>
            <person name="Andreopoulos W.B."/>
            <person name="Clum A."/>
            <person name="Lindquist E."/>
            <person name="Daum C."/>
            <person name="Ramamoorthy G.K."/>
            <person name="Gryganskyi A."/>
            <person name="Culley D."/>
            <person name="Magnuson J.K."/>
            <person name="James T.Y."/>
            <person name="O'Malley M.A."/>
            <person name="Stajich J.E."/>
            <person name="Spatafora J.W."/>
            <person name="Visel A."/>
            <person name="Grigoriev I.V."/>
        </authorList>
    </citation>
    <scope>NUCLEOTIDE SEQUENCE [LARGE SCALE GENOMIC DNA]</scope>
    <source>
        <strain evidence="2 3">CBS 115471</strain>
    </source>
</reference>
<name>A0A1Y2A4N4_9PLEO</name>
<evidence type="ECO:0000313" key="3">
    <source>
        <dbReference type="Proteomes" id="UP000193144"/>
    </source>
</evidence>
<evidence type="ECO:0000256" key="1">
    <source>
        <dbReference type="SAM" id="MobiDB-lite"/>
    </source>
</evidence>
<dbReference type="EMBL" id="MCFA01000012">
    <property type="protein sequence ID" value="ORY17478.1"/>
    <property type="molecule type" value="Genomic_DNA"/>
</dbReference>
<evidence type="ECO:0000313" key="2">
    <source>
        <dbReference type="EMBL" id="ORY17478.1"/>
    </source>
</evidence>
<dbReference type="Proteomes" id="UP000193144">
    <property type="component" value="Unassembled WGS sequence"/>
</dbReference>
<accession>A0A1Y2A4N4</accession>